<organism evidence="3 4">
    <name type="scientific">Mycena pura</name>
    <dbReference type="NCBI Taxonomy" id="153505"/>
    <lineage>
        <taxon>Eukaryota</taxon>
        <taxon>Fungi</taxon>
        <taxon>Dikarya</taxon>
        <taxon>Basidiomycota</taxon>
        <taxon>Agaricomycotina</taxon>
        <taxon>Agaricomycetes</taxon>
        <taxon>Agaricomycetidae</taxon>
        <taxon>Agaricales</taxon>
        <taxon>Marasmiineae</taxon>
        <taxon>Mycenaceae</taxon>
        <taxon>Mycena</taxon>
    </lineage>
</organism>
<proteinExistence type="predicted"/>
<keyword evidence="2" id="KW-1133">Transmembrane helix</keyword>
<reference evidence="3" key="1">
    <citation type="submission" date="2023-03" db="EMBL/GenBank/DDBJ databases">
        <title>Massive genome expansion in bonnet fungi (Mycena s.s.) driven by repeated elements and novel gene families across ecological guilds.</title>
        <authorList>
            <consortium name="Lawrence Berkeley National Laboratory"/>
            <person name="Harder C.B."/>
            <person name="Miyauchi S."/>
            <person name="Viragh M."/>
            <person name="Kuo A."/>
            <person name="Thoen E."/>
            <person name="Andreopoulos B."/>
            <person name="Lu D."/>
            <person name="Skrede I."/>
            <person name="Drula E."/>
            <person name="Henrissat B."/>
            <person name="Morin E."/>
            <person name="Kohler A."/>
            <person name="Barry K."/>
            <person name="LaButti K."/>
            <person name="Morin E."/>
            <person name="Salamov A."/>
            <person name="Lipzen A."/>
            <person name="Mereny Z."/>
            <person name="Hegedus B."/>
            <person name="Baldrian P."/>
            <person name="Stursova M."/>
            <person name="Weitz H."/>
            <person name="Taylor A."/>
            <person name="Grigoriev I.V."/>
            <person name="Nagy L.G."/>
            <person name="Martin F."/>
            <person name="Kauserud H."/>
        </authorList>
    </citation>
    <scope>NUCLEOTIDE SEQUENCE</scope>
    <source>
        <strain evidence="3">9144</strain>
    </source>
</reference>
<name>A0AAD6VMU9_9AGAR</name>
<keyword evidence="2" id="KW-0472">Membrane</keyword>
<gene>
    <name evidence="3" type="ORF">GGX14DRAFT_562018</name>
</gene>
<feature type="transmembrane region" description="Helical" evidence="2">
    <location>
        <begin position="401"/>
        <end position="424"/>
    </location>
</feature>
<feature type="transmembrane region" description="Helical" evidence="2">
    <location>
        <begin position="281"/>
        <end position="300"/>
    </location>
</feature>
<protein>
    <submittedName>
        <fullName evidence="3">Uncharacterized protein</fullName>
    </submittedName>
</protein>
<dbReference type="Proteomes" id="UP001219525">
    <property type="component" value="Unassembled WGS sequence"/>
</dbReference>
<feature type="transmembrane region" description="Helical" evidence="2">
    <location>
        <begin position="160"/>
        <end position="180"/>
    </location>
</feature>
<feature type="transmembrane region" description="Helical" evidence="2">
    <location>
        <begin position="247"/>
        <end position="269"/>
    </location>
</feature>
<evidence type="ECO:0000313" key="3">
    <source>
        <dbReference type="EMBL" id="KAJ7216455.1"/>
    </source>
</evidence>
<feature type="transmembrane region" description="Helical" evidence="2">
    <location>
        <begin position="69"/>
        <end position="89"/>
    </location>
</feature>
<feature type="transmembrane region" description="Helical" evidence="2">
    <location>
        <begin position="17"/>
        <end position="36"/>
    </location>
</feature>
<dbReference type="AlphaFoldDB" id="A0AAD6VMU9"/>
<evidence type="ECO:0000256" key="2">
    <source>
        <dbReference type="SAM" id="Phobius"/>
    </source>
</evidence>
<evidence type="ECO:0000313" key="4">
    <source>
        <dbReference type="Proteomes" id="UP001219525"/>
    </source>
</evidence>
<sequence>MSLFTSFLLNKNTMNPLLGAIVTSVHLAGYLTVNLLKVTDSGASVASRTSASIVASETIQHVSKASLSLQNICVFTFMAVAILSAVVTYQRQPVSSSHFKDGDEPPDSGESGTQGGPDPRKTTPPDADTDGRITSGDEPPPSPPSPGTVSEASRKPWTTWFRWLLWLLLTIAIQILWTLFGPSWLSILSFLTVGAGKGLGLMCVGWATGLPFEEVDELVLFLQETFYQIKDLGYKIATITGMLDFKIAFVFCSIYSTLSSVYYSGVIVCSCSKFIYKLFRTIWAAWFVWFNLLAICSLVVGEYFDYIVLTCQVALWFLQGSVLAIMYWLDELPFILNVATIAFPSISLRNPYSTVLSPHALSLCLIFPKALFSCAVVLCLSDRLSLSLAHICVKPYTLRIVSRHIPVFFIALYSLLPPLLPLIYPICTRPNPLSFPVHPFRLAPQFCAAYDFFTTICPRGLRATILACYAQYTLRIIYPLLSLLCTTLYPCPFIAQYTLSVHFPLCLLYNHRVLCSIYSSDRFPPYTHFLRSATYTLAIYPICTRPNPLSLPVYPFAPGLPLCCPRRRDLMVPQFCGAYHFFSTICLRCLRAPRTQLSLASDHIPALVFSLPAYPPHGAEILLLRSRCNCIIDLSARRFRTIRINKVLLLSLP</sequence>
<evidence type="ECO:0000256" key="1">
    <source>
        <dbReference type="SAM" id="MobiDB-lite"/>
    </source>
</evidence>
<feature type="region of interest" description="Disordered" evidence="1">
    <location>
        <begin position="95"/>
        <end position="152"/>
    </location>
</feature>
<keyword evidence="4" id="KW-1185">Reference proteome</keyword>
<comment type="caution">
    <text evidence="3">The sequence shown here is derived from an EMBL/GenBank/DDBJ whole genome shotgun (WGS) entry which is preliminary data.</text>
</comment>
<accession>A0AAD6VMU9</accession>
<dbReference type="EMBL" id="JARJCW010000015">
    <property type="protein sequence ID" value="KAJ7216455.1"/>
    <property type="molecule type" value="Genomic_DNA"/>
</dbReference>
<keyword evidence="2" id="KW-0812">Transmembrane</keyword>
<feature type="transmembrane region" description="Helical" evidence="2">
    <location>
        <begin position="306"/>
        <end position="325"/>
    </location>
</feature>